<evidence type="ECO:0000256" key="3">
    <source>
        <dbReference type="ARBA" id="ARBA00022989"/>
    </source>
</evidence>
<evidence type="ECO:0000313" key="7">
    <source>
        <dbReference type="Proteomes" id="UP000502894"/>
    </source>
</evidence>
<dbReference type="Pfam" id="PF04357">
    <property type="entry name" value="TamB"/>
    <property type="match status" value="1"/>
</dbReference>
<accession>A0A6F8T625</accession>
<dbReference type="GO" id="GO:0009306">
    <property type="term" value="P:protein secretion"/>
    <property type="evidence" value="ECO:0007669"/>
    <property type="project" value="InterPro"/>
</dbReference>
<keyword evidence="2" id="KW-0812">Transmembrane</keyword>
<organism evidence="6 7">
    <name type="scientific">Legionella antarctica</name>
    <dbReference type="NCBI Taxonomy" id="2708020"/>
    <lineage>
        <taxon>Bacteria</taxon>
        <taxon>Pseudomonadati</taxon>
        <taxon>Pseudomonadota</taxon>
        <taxon>Gammaproteobacteria</taxon>
        <taxon>Legionellales</taxon>
        <taxon>Legionellaceae</taxon>
        <taxon>Legionella</taxon>
    </lineage>
</organism>
<dbReference type="Proteomes" id="UP000502894">
    <property type="component" value="Chromosome"/>
</dbReference>
<feature type="domain" description="Translocation and assembly module TamB C-terminal" evidence="5">
    <location>
        <begin position="469"/>
        <end position="834"/>
    </location>
</feature>
<proteinExistence type="predicted"/>
<dbReference type="PANTHER" id="PTHR36985:SF1">
    <property type="entry name" value="TRANSLOCATION AND ASSEMBLY MODULE SUBUNIT TAMB"/>
    <property type="match status" value="1"/>
</dbReference>
<sequence>MRKLIRKMLYSILILLILSVSLLSFFLSTTPGLYTLIKLSGLYLPGTLKVHQLSGNLLKQFTVEGLDYQMGENTISIKHLTFNWQPRSLLHRQILINYLTADAVQIKQDMDIISLKKIKLTGQLNEQRLIINSLQFNYAKQSIYSRLQADITPPYSLSGKIKLNPHAKKQKTLTGILNIGGELNQLQWTGDFHGPANISLNGNLKELSQLNQIIKWRDLQWQNGSEVTANSPEGRMKLSGILPNLNIELTSKINRSSEEHWQLAATVHGTAPWKWSFNVNLSQTVNPSFKHEGLYTSLTAKGVIKNSNQGNVTLTLNPGHYQMPEGSLVPSLKFQGGVLDVSLSPQQLEGKGSFAIDANKKLNLAFKLPRFDLGKGLSNDQPISANLSLLLNSFDFLQSISPDISNPRGRLIASIKTTGTWGKKIIESNLMLKQASVALPTLGIHLNSIDLTAHARKQHWQAEGSLTSENKKIILKGKGPLTTSFIGDFLLQGTDFKIMNTKEYQVNISPKINLNFTQSGLNISGSILVPSAQIKPQTFSSSITLSEDVVFKSNNESPTTSPFNTSLDLSVEMGNEVELSVKGLNTTLGGKVQLKKLPQGTINATGELNVIKGQYKAYGQALAIEHGELIFTGGQIDNPGINLRASKKIKTSAASNSATNQNFNFNNSNLQTANVRGNISVGVEVTGRITQPKIILFSNLSSLSQADILSMLLLGRPASQANKAGGQLLLAAISSMNLDNGTNGVQLLEQLKKNLGFDLDLQTASKYNLATNQISDSTAVVVGKSISKRIYLSYNVGLSQSNPNVLTLKYLLNKFYSIQVSSSTNSSGIDILYTSSK</sequence>
<keyword evidence="7" id="KW-1185">Reference proteome</keyword>
<evidence type="ECO:0000313" key="6">
    <source>
        <dbReference type="EMBL" id="BCA96145.1"/>
    </source>
</evidence>
<dbReference type="RefSeq" id="WP_173237542.1">
    <property type="nucleotide sequence ID" value="NZ_AP022839.1"/>
</dbReference>
<dbReference type="PANTHER" id="PTHR36985">
    <property type="entry name" value="TRANSLOCATION AND ASSEMBLY MODULE SUBUNIT TAMB"/>
    <property type="match status" value="1"/>
</dbReference>
<dbReference type="EMBL" id="AP022839">
    <property type="protein sequence ID" value="BCA96145.1"/>
    <property type="molecule type" value="Genomic_DNA"/>
</dbReference>
<keyword evidence="3" id="KW-1133">Transmembrane helix</keyword>
<name>A0A6F8T625_9GAMM</name>
<comment type="subcellular location">
    <subcellularLocation>
        <location evidence="1">Membrane</location>
        <topology evidence="1">Single-pass membrane protein</topology>
    </subcellularLocation>
</comment>
<keyword evidence="4" id="KW-0472">Membrane</keyword>
<evidence type="ECO:0000259" key="5">
    <source>
        <dbReference type="Pfam" id="PF04357"/>
    </source>
</evidence>
<dbReference type="InterPro" id="IPR007452">
    <property type="entry name" value="TamB_C"/>
</dbReference>
<evidence type="ECO:0000256" key="1">
    <source>
        <dbReference type="ARBA" id="ARBA00004167"/>
    </source>
</evidence>
<dbReference type="AlphaFoldDB" id="A0A6F8T625"/>
<gene>
    <name evidence="6" type="ORF">TUM19329_25060</name>
</gene>
<protein>
    <submittedName>
        <fullName evidence="6">DUF490 domain-containing protein</fullName>
    </submittedName>
</protein>
<dbReference type="KEGG" id="lant:TUM19329_25060"/>
<evidence type="ECO:0000256" key="4">
    <source>
        <dbReference type="ARBA" id="ARBA00023136"/>
    </source>
</evidence>
<dbReference type="GO" id="GO:0097347">
    <property type="term" value="C:TAM protein secretion complex"/>
    <property type="evidence" value="ECO:0007669"/>
    <property type="project" value="TreeGrafter"/>
</dbReference>
<reference evidence="6" key="1">
    <citation type="journal article" date="2020" name="Microbiol. Resour. Announc.">
        <title>Complete Genome Sequence of Novel Psychrotolerant Legionella Strain TUM19329, Isolated from Antarctic Lake Sediment.</title>
        <authorList>
            <person name="Shimada S."/>
            <person name="Nakai R."/>
            <person name="Aoki K."/>
            <person name="Shimoeda N."/>
            <person name="Ohno G."/>
            <person name="Miyazaki Y."/>
            <person name="Kudoh S."/>
            <person name="Imura S."/>
            <person name="Watanabe K."/>
            <person name="Ishii Y."/>
            <person name="Tateda K."/>
        </authorList>
    </citation>
    <scope>NUCLEOTIDE SEQUENCE [LARGE SCALE GENOMIC DNA]</scope>
    <source>
        <strain evidence="6">TUM19329</strain>
    </source>
</reference>
<evidence type="ECO:0000256" key="2">
    <source>
        <dbReference type="ARBA" id="ARBA00022692"/>
    </source>
</evidence>
<dbReference type="GO" id="GO:0005886">
    <property type="term" value="C:plasma membrane"/>
    <property type="evidence" value="ECO:0007669"/>
    <property type="project" value="InterPro"/>
</dbReference>